<dbReference type="Pfam" id="PF00353">
    <property type="entry name" value="HemolysinCabind"/>
    <property type="match status" value="1"/>
</dbReference>
<dbReference type="Gene3D" id="2.150.10.10">
    <property type="entry name" value="Serralysin-like metalloprotease, C-terminal"/>
    <property type="match status" value="1"/>
</dbReference>
<accession>A0A2U1V6B1</accession>
<dbReference type="InterPro" id="IPR036907">
    <property type="entry name" value="5'-Nucleotdase_C_sf"/>
</dbReference>
<protein>
    <submittedName>
        <fullName evidence="3">Uncharacterized protein</fullName>
    </submittedName>
</protein>
<dbReference type="Gene3D" id="3.60.21.10">
    <property type="match status" value="1"/>
</dbReference>
<dbReference type="InterPro" id="IPR008334">
    <property type="entry name" value="5'-Nucleotdase_C"/>
</dbReference>
<dbReference type="GO" id="GO:0009166">
    <property type="term" value="P:nucleotide catabolic process"/>
    <property type="evidence" value="ECO:0007669"/>
    <property type="project" value="InterPro"/>
</dbReference>
<dbReference type="InterPro" id="IPR011049">
    <property type="entry name" value="Serralysin-like_metalloprot_C"/>
</dbReference>
<evidence type="ECO:0000259" key="1">
    <source>
        <dbReference type="Pfam" id="PF02872"/>
    </source>
</evidence>
<dbReference type="RefSeq" id="WP_146201829.1">
    <property type="nucleotide sequence ID" value="NZ_PDOA01000003.1"/>
</dbReference>
<dbReference type="OrthoDB" id="5469761at2"/>
<dbReference type="InterPro" id="IPR018511">
    <property type="entry name" value="Hemolysin-typ_Ca-bd_CS"/>
</dbReference>
<feature type="domain" description="5'-Nucleotidase C-terminal" evidence="1">
    <location>
        <begin position="889"/>
        <end position="1090"/>
    </location>
</feature>
<dbReference type="Pfam" id="PF02872">
    <property type="entry name" value="5_nucleotid_C"/>
    <property type="match status" value="1"/>
</dbReference>
<dbReference type="InterPro" id="IPR006179">
    <property type="entry name" value="5_nucleotidase/apyrase"/>
</dbReference>
<organism evidence="3 4">
    <name type="scientific">Teichococcus aestuarii</name>
    <dbReference type="NCBI Taxonomy" id="568898"/>
    <lineage>
        <taxon>Bacteria</taxon>
        <taxon>Pseudomonadati</taxon>
        <taxon>Pseudomonadota</taxon>
        <taxon>Alphaproteobacteria</taxon>
        <taxon>Acetobacterales</taxon>
        <taxon>Roseomonadaceae</taxon>
        <taxon>Roseomonas</taxon>
    </lineage>
</organism>
<dbReference type="PANTHER" id="PTHR11575">
    <property type="entry name" value="5'-NUCLEOTIDASE-RELATED"/>
    <property type="match status" value="1"/>
</dbReference>
<keyword evidence="4" id="KW-1185">Reference proteome</keyword>
<gene>
    <name evidence="3" type="ORF">CR165_05575</name>
</gene>
<dbReference type="SUPFAM" id="SSF75011">
    <property type="entry name" value="3-carboxy-cis,cis-mucoante lactonizing enzyme"/>
    <property type="match status" value="1"/>
</dbReference>
<dbReference type="GO" id="GO:0030288">
    <property type="term" value="C:outer membrane-bounded periplasmic space"/>
    <property type="evidence" value="ECO:0007669"/>
    <property type="project" value="TreeGrafter"/>
</dbReference>
<dbReference type="PRINTS" id="PR00313">
    <property type="entry name" value="CABNDNGRPT"/>
</dbReference>
<dbReference type="InterPro" id="IPR001343">
    <property type="entry name" value="Hemolysn_Ca-bd"/>
</dbReference>
<proteinExistence type="predicted"/>
<dbReference type="InterPro" id="IPR015943">
    <property type="entry name" value="WD40/YVTN_repeat-like_dom_sf"/>
</dbReference>
<evidence type="ECO:0000313" key="3">
    <source>
        <dbReference type="EMBL" id="PWC29423.1"/>
    </source>
</evidence>
<comment type="caution">
    <text evidence="3">The sequence shown here is derived from an EMBL/GenBank/DDBJ whole genome shotgun (WGS) entry which is preliminary data.</text>
</comment>
<dbReference type="SUPFAM" id="SSF55816">
    <property type="entry name" value="5'-nucleotidase (syn. UDP-sugar hydrolase), C-terminal domain"/>
    <property type="match status" value="1"/>
</dbReference>
<dbReference type="Pfam" id="PF22494">
    <property type="entry name" value="choice_anch_I"/>
    <property type="match status" value="1"/>
</dbReference>
<reference evidence="4" key="1">
    <citation type="submission" date="2017-10" db="EMBL/GenBank/DDBJ databases">
        <authorList>
            <person name="Toshchakov S.V."/>
            <person name="Goeva M.A."/>
        </authorList>
    </citation>
    <scope>NUCLEOTIDE SEQUENCE [LARGE SCALE GENOMIC DNA]</scope>
    <source>
        <strain evidence="4">JR1/69-1-13</strain>
    </source>
</reference>
<dbReference type="GO" id="GO:0008768">
    <property type="term" value="F:UDP-sugar diphosphatase activity"/>
    <property type="evidence" value="ECO:0007669"/>
    <property type="project" value="TreeGrafter"/>
</dbReference>
<dbReference type="PANTHER" id="PTHR11575:SF24">
    <property type="entry name" value="5'-NUCLEOTIDASE"/>
    <property type="match status" value="1"/>
</dbReference>
<dbReference type="GO" id="GO:0008253">
    <property type="term" value="F:5'-nucleotidase activity"/>
    <property type="evidence" value="ECO:0007669"/>
    <property type="project" value="TreeGrafter"/>
</dbReference>
<dbReference type="Gene3D" id="3.90.780.10">
    <property type="entry name" value="5'-Nucleotidase, C-terminal domain"/>
    <property type="match status" value="1"/>
</dbReference>
<name>A0A2U1V6B1_9PROT</name>
<dbReference type="PRINTS" id="PR01607">
    <property type="entry name" value="APYRASEFAMLY"/>
</dbReference>
<dbReference type="PROSITE" id="PS00330">
    <property type="entry name" value="HEMOLYSIN_CALCIUM"/>
    <property type="match status" value="2"/>
</dbReference>
<dbReference type="Gene3D" id="2.130.10.10">
    <property type="entry name" value="YVTN repeat-like/Quinoprotein amine dehydrogenase"/>
    <property type="match status" value="1"/>
</dbReference>
<dbReference type="EMBL" id="PDOA01000003">
    <property type="protein sequence ID" value="PWC29423.1"/>
    <property type="molecule type" value="Genomic_DNA"/>
</dbReference>
<dbReference type="Proteomes" id="UP000245048">
    <property type="component" value="Unassembled WGS sequence"/>
</dbReference>
<evidence type="ECO:0000259" key="2">
    <source>
        <dbReference type="Pfam" id="PF22494"/>
    </source>
</evidence>
<sequence>MTGLTSTSLWSHDTASGGTAGGAEVVAFDEARQLVLVLGPDGVDALRMQDGSLAFSLPAAGAGPFGTGNSVAVHGDVVAVAYDGATPGSNGTVALYQLDAAGTGATLLRSVTVGAVPDMVTFTPDGSRLLVAIEGEPTDDYAADPAGGVAVIDVAAGTSTFVDFGGFDTAALRAAGVRITGPAGTLAATDLEPEYIALSADGRTAYVTLQENNAVAVLDLDGMAFTAVHALGTKDHSVAGQGLDPSDRDGGPAIVTAPVSGLYMPDGLATFTRDGKTYLVTANEGDAREWGDYADTDRLKNVTLDADSFGGAAAVAELQSDTRLGRIDVLTTEGDTDGDGDIDVITTLGGRSFSIWEVTDSGLTQTFDSGDMMERVLIEQFPALFDDGRSDNKGPEPESVTLAELDGVLHAFVALERTDSVMAFRIDSPTNVTYAGLIPTSDAPEVIQVVDTAGGPVLIAPGEGDGQVQASRLEVEGDGTYTLQILHASDFEAGLAAVDRASRFAAIVDRLEDSVANSITLSSGDNFLPGPFIAAGTDSGVSGALRQLYATLLGVPVEQLSGLAANPAAADIAIMNALGIQASVFGNHEWDLGSNALASAIDFAKGSGSTAAAVSSIGALFPYLSTNLDFSADPAMRALFTAALRDAASYATTTAELGDAAALATEAADAQIAPWTTIEENGETIGVLGVTTQLLQSISSPSGTVVKDPAGDGGANNTDELASILQAYVDQMAAQGLDKIILLSHLQQYQLELDLAGKLSGVDVIVAGGSHAVFADGTDALLPGDSAAQGYPVFVQGADGGTVAVVNTGSEYSYVGRLVVTFDAEGRIVRDSVDAGQSGAYATTEETVAALWGNEDAYAEGTRGGMVRGLTDAIGTVIDQKDGQLLGYTEVFLEGRRGEVRTEETNLGNLTADANLWLAQQVDAAVSVSIKNGGGIRAEIGSIGTGAEAGELPPLANPDAGKPSGAISQLDIENSLRFNNALSIVTVSAEELLRIVEHAVSGIAPGATPGSFGQVGGLSFSYDPAGTAQRLNADGSVAVAGTRIQNLAIVDADGFVIETLVQDGALVGDASRGIRMTTLSYLADGGDGYPIGVYAEDRIDLQGSDLLAEGASRFATRGTEQDALAEYLLARHGSAGTAFDDADTTAAQDSRVQNLALREDGVLAQEQMGGADADSLAGTAGRDILRGGAGDDRLAGGGGSDIIDGGAGFDTLVLGQDILSYSVSRVGGTAMTLRGNGEVIRAEGIEQITFANGTVRLDQGGALFDAIHYAAQNPDVLAAGVNLLDHYNQHGWREGRDPNALFDTDAYLAANPDVAASGMLPLEHYILFGWQEGRDPSAWFDGEAYLARNADVAEAGMLPLTHYLLHGAVEGRIVTAAIGDVSADGFDAGYYLLANPDVGLAGMDARQHWEIYGRAEQRDPNGYFDTDAYLAANPDVAAAGIDALAHYNAFGWKEGRDASSRFDTDAYLAANSDVAAAGMNPLLHFLEFGSAEGRTPYAVIA</sequence>
<dbReference type="SUPFAM" id="SSF51120">
    <property type="entry name" value="beta-Roll"/>
    <property type="match status" value="1"/>
</dbReference>
<dbReference type="InterPro" id="IPR029052">
    <property type="entry name" value="Metallo-depent_PP-like"/>
</dbReference>
<dbReference type="InterPro" id="IPR055188">
    <property type="entry name" value="Choice_anch_I"/>
</dbReference>
<evidence type="ECO:0000313" key="4">
    <source>
        <dbReference type="Proteomes" id="UP000245048"/>
    </source>
</evidence>
<dbReference type="NCBIfam" id="NF038117">
    <property type="entry name" value="choice_anch_I"/>
    <property type="match status" value="1"/>
</dbReference>
<feature type="domain" description="Choice-of-anchor I" evidence="2">
    <location>
        <begin position="20"/>
        <end position="432"/>
    </location>
</feature>
<dbReference type="GO" id="GO:0005509">
    <property type="term" value="F:calcium ion binding"/>
    <property type="evidence" value="ECO:0007669"/>
    <property type="project" value="InterPro"/>
</dbReference>
<dbReference type="SUPFAM" id="SSF56300">
    <property type="entry name" value="Metallo-dependent phosphatases"/>
    <property type="match status" value="1"/>
</dbReference>